<dbReference type="InterPro" id="IPR005881">
    <property type="entry name" value="Ser_O-AcTrfase"/>
</dbReference>
<comment type="caution">
    <text evidence="7">The sequence shown here is derived from an EMBL/GenBank/DDBJ whole genome shotgun (WGS) entry which is preliminary data.</text>
</comment>
<dbReference type="InterPro" id="IPR011004">
    <property type="entry name" value="Trimer_LpxA-like_sf"/>
</dbReference>
<dbReference type="Gene3D" id="2.160.10.10">
    <property type="entry name" value="Hexapeptide repeat proteins"/>
    <property type="match status" value="1"/>
</dbReference>
<dbReference type="NCBIfam" id="TIGR01172">
    <property type="entry name" value="cysE"/>
    <property type="match status" value="1"/>
</dbReference>
<accession>A0A4U5JAB1</accession>
<dbReference type="GO" id="GO:0009001">
    <property type="term" value="F:serine O-acetyltransferase activity"/>
    <property type="evidence" value="ECO:0007669"/>
    <property type="project" value="UniProtKB-EC"/>
</dbReference>
<dbReference type="FunFam" id="2.160.10.10:FF:000007">
    <property type="entry name" value="Serine acetyltransferase"/>
    <property type="match status" value="1"/>
</dbReference>
<sequence length="181" mass="19332">MLLETIKEDVRTARTKDPAATGFITVALLYSGVHAVWGHRIANRLWTSGFRFSARFLSQFVRFLTGVEIHPAAEIGRRLFIDHGAGVVIGETAEIGDDVLLYHGVTLGGDSMRREKRHPTLEDGVTVGANATLLGDITVGEAASVGAGSVVVDDVAPNTTVVGVPAEPVDNANRSRRTTSR</sequence>
<evidence type="ECO:0000256" key="5">
    <source>
        <dbReference type="ARBA" id="ARBA00023315"/>
    </source>
</evidence>
<dbReference type="InterPro" id="IPR018357">
    <property type="entry name" value="Hexapep_transf_CS"/>
</dbReference>
<evidence type="ECO:0000256" key="6">
    <source>
        <dbReference type="ARBA" id="ARBA00049486"/>
    </source>
</evidence>
<dbReference type="EMBL" id="QKNX01000007">
    <property type="protein sequence ID" value="TKR24708.1"/>
    <property type="molecule type" value="Genomic_DNA"/>
</dbReference>
<dbReference type="InterPro" id="IPR053376">
    <property type="entry name" value="Serine_acetyltransferase"/>
</dbReference>
<keyword evidence="5 7" id="KW-0012">Acyltransferase</keyword>
<dbReference type="EC" id="2.3.1.30" evidence="2"/>
<gene>
    <name evidence="7" type="primary">cysE</name>
    <name evidence="7" type="ORF">DM868_13670</name>
</gene>
<dbReference type="Proteomes" id="UP000308037">
    <property type="component" value="Unassembled WGS sequence"/>
</dbReference>
<dbReference type="CDD" id="cd03354">
    <property type="entry name" value="LbH_SAT"/>
    <property type="match status" value="1"/>
</dbReference>
<keyword evidence="4 7" id="KW-0808">Transferase</keyword>
<dbReference type="GO" id="GO:0005737">
    <property type="term" value="C:cytoplasm"/>
    <property type="evidence" value="ECO:0007669"/>
    <property type="project" value="InterPro"/>
</dbReference>
<evidence type="ECO:0000256" key="4">
    <source>
        <dbReference type="ARBA" id="ARBA00022679"/>
    </source>
</evidence>
<dbReference type="InterPro" id="IPR001451">
    <property type="entry name" value="Hexapep"/>
</dbReference>
<dbReference type="AlphaFoldDB" id="A0A4U5JAB1"/>
<organism evidence="7 8">
    <name type="scientific">Natronomonas salsuginis</name>
    <dbReference type="NCBI Taxonomy" id="2217661"/>
    <lineage>
        <taxon>Archaea</taxon>
        <taxon>Methanobacteriati</taxon>
        <taxon>Methanobacteriota</taxon>
        <taxon>Stenosarchaea group</taxon>
        <taxon>Halobacteria</taxon>
        <taxon>Halobacteriales</taxon>
        <taxon>Natronomonadaceae</taxon>
        <taxon>Natronomonas</taxon>
    </lineage>
</organism>
<dbReference type="SUPFAM" id="SSF51161">
    <property type="entry name" value="Trimeric LpxA-like enzymes"/>
    <property type="match status" value="1"/>
</dbReference>
<keyword evidence="3" id="KW-0028">Amino-acid biosynthesis</keyword>
<dbReference type="Gene3D" id="1.10.3130.10">
    <property type="entry name" value="serine acetyltransferase, domain 1"/>
    <property type="match status" value="1"/>
</dbReference>
<dbReference type="PANTHER" id="PTHR42811">
    <property type="entry name" value="SERINE ACETYLTRANSFERASE"/>
    <property type="match status" value="1"/>
</dbReference>
<protein>
    <recommendedName>
        <fullName evidence="2">serine O-acetyltransferase</fullName>
        <ecNumber evidence="2">2.3.1.30</ecNumber>
    </recommendedName>
</protein>
<dbReference type="PIRSF" id="PIRSF000441">
    <property type="entry name" value="CysE"/>
    <property type="match status" value="1"/>
</dbReference>
<dbReference type="Pfam" id="PF00132">
    <property type="entry name" value="Hexapep"/>
    <property type="match status" value="1"/>
</dbReference>
<evidence type="ECO:0000256" key="1">
    <source>
        <dbReference type="ARBA" id="ARBA00007274"/>
    </source>
</evidence>
<name>A0A4U5JAB1_9EURY</name>
<dbReference type="PROSITE" id="PS00101">
    <property type="entry name" value="HEXAPEP_TRANSFERASES"/>
    <property type="match status" value="1"/>
</dbReference>
<evidence type="ECO:0000313" key="7">
    <source>
        <dbReference type="EMBL" id="TKR24708.1"/>
    </source>
</evidence>
<evidence type="ECO:0000256" key="2">
    <source>
        <dbReference type="ARBA" id="ARBA00013266"/>
    </source>
</evidence>
<evidence type="ECO:0000256" key="3">
    <source>
        <dbReference type="ARBA" id="ARBA00022605"/>
    </source>
</evidence>
<comment type="similarity">
    <text evidence="1">Belongs to the transferase hexapeptide repeat family.</text>
</comment>
<proteinExistence type="inferred from homology"/>
<dbReference type="InterPro" id="IPR042122">
    <property type="entry name" value="Ser_AcTrfase_N_sf"/>
</dbReference>
<dbReference type="GO" id="GO:0006535">
    <property type="term" value="P:cysteine biosynthetic process from serine"/>
    <property type="evidence" value="ECO:0007669"/>
    <property type="project" value="InterPro"/>
</dbReference>
<keyword evidence="8" id="KW-1185">Reference proteome</keyword>
<dbReference type="InterPro" id="IPR045304">
    <property type="entry name" value="LbH_SAT"/>
</dbReference>
<dbReference type="OrthoDB" id="10940at2157"/>
<dbReference type="NCBIfam" id="NF041874">
    <property type="entry name" value="EPS_EpsC"/>
    <property type="match status" value="1"/>
</dbReference>
<evidence type="ECO:0000313" key="8">
    <source>
        <dbReference type="Proteomes" id="UP000308037"/>
    </source>
</evidence>
<reference evidence="7 8" key="1">
    <citation type="submission" date="2019-04" db="EMBL/GenBank/DDBJ databases">
        <title>Natronomonas sp. F20-122 a newhaloarchaeon isolated from a saline saltern of Isla Bacuta, Huelva, Spain.</title>
        <authorList>
            <person name="Duran-Viseras A."/>
            <person name="Sanchez-Porro C."/>
            <person name="Ventosa A."/>
        </authorList>
    </citation>
    <scope>NUCLEOTIDE SEQUENCE [LARGE SCALE GENOMIC DNA]</scope>
    <source>
        <strain evidence="7 8">F20-122</strain>
    </source>
</reference>
<comment type="catalytic activity">
    <reaction evidence="6">
        <text>L-serine + acetyl-CoA = O-acetyl-L-serine + CoA</text>
        <dbReference type="Rhea" id="RHEA:24560"/>
        <dbReference type="ChEBI" id="CHEBI:33384"/>
        <dbReference type="ChEBI" id="CHEBI:57287"/>
        <dbReference type="ChEBI" id="CHEBI:57288"/>
        <dbReference type="ChEBI" id="CHEBI:58340"/>
        <dbReference type="EC" id="2.3.1.30"/>
    </reaction>
</comment>